<protein>
    <submittedName>
        <fullName evidence="2">Small hydrophobic protein</fullName>
    </submittedName>
</protein>
<gene>
    <name evidence="2" type="primary">SH</name>
</gene>
<reference evidence="2" key="1">
    <citation type="submission" date="2002-07" db="EMBL/GenBank/DDBJ databases">
        <title>Nucleotide and predicted amino acid sequence analysis of the phosphoprotein, second matrix and small hydrophobic protein genes for avian metapneumovirus type B.</title>
        <authorList>
            <person name="Jacobs J.A."/>
            <person name="Njenga K."/>
            <person name="Mawditt K."/>
            <person name="Britton P."/>
            <person name="Cavanagh D."/>
            <person name="Seal B."/>
        </authorList>
    </citation>
    <scope>NUCLEOTIDE SEQUENCE</scope>
    <source>
        <strain evidence="2">UK /11 /94</strain>
    </source>
</reference>
<dbReference type="EMBL" id="AJ492378">
    <property type="protein sequence ID" value="CAD42709.1"/>
    <property type="molecule type" value="Genomic_RNA"/>
</dbReference>
<evidence type="ECO:0000256" key="1">
    <source>
        <dbReference type="SAM" id="Phobius"/>
    </source>
</evidence>
<evidence type="ECO:0000313" key="2">
    <source>
        <dbReference type="EMBL" id="CAD42709.1"/>
    </source>
</evidence>
<organism evidence="2">
    <name type="scientific">Turkey rhinotracheitis virus</name>
    <name type="common">TRTV</name>
    <dbReference type="NCBI Taxonomy" id="11264"/>
    <lineage>
        <taxon>Viruses</taxon>
        <taxon>Riboviria</taxon>
        <taxon>Orthornavirae</taxon>
        <taxon>Negarnaviricota</taxon>
        <taxon>Haploviricotina</taxon>
        <taxon>Monjiviricetes</taxon>
        <taxon>Mononegavirales</taxon>
        <taxon>Pneumoviridae</taxon>
        <taxon>Metapneumovirus</taxon>
        <taxon>Metapneumovirus avis</taxon>
    </lineage>
</organism>
<proteinExistence type="predicted"/>
<keyword evidence="1" id="KW-1133">Transmembrane helix</keyword>
<keyword evidence="1" id="KW-0472">Membrane</keyword>
<dbReference type="Pfam" id="PF17512">
    <property type="entry name" value="Sh_2"/>
    <property type="match status" value="1"/>
</dbReference>
<sequence length="175" mass="19131">MTSTVNLGSSTSSRWTIAKSQCMLCLRTMMNCAVVICAVLVLIFLVATIGLSVKLAVTIKERNTCQLRLSELSTTTAPILRSTNQPYLGGSTSTPKLTTVTSITDLTHQCPQRKELCNGTITYINSDGCLDEKEGESIDCIELIARCVETLCDPNPNYNHCMCTKNSTGLWCCYN</sequence>
<name>Q8JJU4_TRTV</name>
<dbReference type="InterPro" id="IPR035250">
    <property type="entry name" value="Metap_SH"/>
</dbReference>
<feature type="transmembrane region" description="Helical" evidence="1">
    <location>
        <begin position="33"/>
        <end position="53"/>
    </location>
</feature>
<accession>Q8JJU4</accession>
<organismHost>
    <name type="scientific">Meleagris gallopavo</name>
    <name type="common">Wild turkey</name>
    <dbReference type="NCBI Taxonomy" id="9103"/>
</organismHost>
<keyword evidence="1" id="KW-0812">Transmembrane</keyword>